<proteinExistence type="inferred from homology"/>
<comment type="caution">
    <text evidence="7">The sequence shown here is derived from an EMBL/GenBank/DDBJ whole genome shotgun (WGS) entry which is preliminary data.</text>
</comment>
<dbReference type="GO" id="GO:0016874">
    <property type="term" value="F:ligase activity"/>
    <property type="evidence" value="ECO:0007669"/>
    <property type="project" value="UniProtKB-KW"/>
</dbReference>
<feature type="domain" description="AMP-binding enzyme C-terminal" evidence="6">
    <location>
        <begin position="449"/>
        <end position="524"/>
    </location>
</feature>
<feature type="domain" description="AMP-dependent synthetase/ligase" evidence="5">
    <location>
        <begin position="17"/>
        <end position="400"/>
    </location>
</feature>
<dbReference type="Gene3D" id="3.40.50.12780">
    <property type="entry name" value="N-terminal domain of ligase-like"/>
    <property type="match status" value="1"/>
</dbReference>
<accession>A0ABV7XD77</accession>
<evidence type="ECO:0000256" key="3">
    <source>
        <dbReference type="ARBA" id="ARBA00022832"/>
    </source>
</evidence>
<evidence type="ECO:0000313" key="8">
    <source>
        <dbReference type="Proteomes" id="UP001595615"/>
    </source>
</evidence>
<sequence length="543" mass="59415">MLGAMQGWPLVVSKLIDHAARAYPTVEIVTQSVEGPLHRTNWLELHGRSKKIAQALIRLGIKPGDRVATLAWNTWRHIECWYGISGMGAVAHTINPRLFQDQIAYIANHAEDQVLFFDLTFLKLVEELAPRFESIKHYVLMTDRAHMPANSSLNLLCYEDLLAAEDGAYDWPEFDENTPAGLCYTSGTTGNPKGVLYTHRSNVLHTFAACQVDAFAMSSNTVVLPVVPMFHANAWGLPYAAAASGAKFVMGGPNNDAETLHRLIIDEGVNLTAAVPTVWLGMLTYLEATGKKLGKLKRVVIGGSAAPRFMIEAFERDHGVTVAHAWGMTEMSPLGSVGMLCAGGLAETPEKQLDLKCKQGRALFGVEMTLKDDDGNELPRDGKAFGRLMVRGPWIVETYFKGDGGVVLDADGWFDTGDVATIDPRGYMQITDRSKDVIKSGGEWISSIELENAAVGCQGVAEAAVIGLPHPKWDERPLLIIIRKPGASVSKDEILAHLKDKIAKWWMPDDVVFVDSIPHTATGKIQKTALREQFKGYTLPTAA</sequence>
<dbReference type="NCBIfam" id="NF004674">
    <property type="entry name" value="PRK06018.1"/>
    <property type="match status" value="1"/>
</dbReference>
<dbReference type="PROSITE" id="PS00455">
    <property type="entry name" value="AMP_BINDING"/>
    <property type="match status" value="1"/>
</dbReference>
<keyword evidence="3" id="KW-0276">Fatty acid metabolism</keyword>
<evidence type="ECO:0000313" key="7">
    <source>
        <dbReference type="EMBL" id="MFC3713673.1"/>
    </source>
</evidence>
<reference evidence="8" key="1">
    <citation type="journal article" date="2019" name="Int. J. Syst. Evol. Microbiol.">
        <title>The Global Catalogue of Microorganisms (GCM) 10K type strain sequencing project: providing services to taxonomists for standard genome sequencing and annotation.</title>
        <authorList>
            <consortium name="The Broad Institute Genomics Platform"/>
            <consortium name="The Broad Institute Genome Sequencing Center for Infectious Disease"/>
            <person name="Wu L."/>
            <person name="Ma J."/>
        </authorList>
    </citation>
    <scope>NUCLEOTIDE SEQUENCE [LARGE SCALE GENOMIC DNA]</scope>
    <source>
        <strain evidence="8">KCTC 42644</strain>
    </source>
</reference>
<keyword evidence="8" id="KW-1185">Reference proteome</keyword>
<dbReference type="Proteomes" id="UP001595615">
    <property type="component" value="Unassembled WGS sequence"/>
</dbReference>
<dbReference type="NCBIfam" id="NF004837">
    <property type="entry name" value="PRK06187.1"/>
    <property type="match status" value="1"/>
</dbReference>
<dbReference type="PANTHER" id="PTHR43859:SF4">
    <property type="entry name" value="BUTANOATE--COA LIGASE AAE1-RELATED"/>
    <property type="match status" value="1"/>
</dbReference>
<dbReference type="InterPro" id="IPR042099">
    <property type="entry name" value="ANL_N_sf"/>
</dbReference>
<dbReference type="InterPro" id="IPR000873">
    <property type="entry name" value="AMP-dep_synth/lig_dom"/>
</dbReference>
<keyword evidence="4" id="KW-0443">Lipid metabolism</keyword>
<dbReference type="RefSeq" id="WP_380862397.1">
    <property type="nucleotide sequence ID" value="NZ_JBHRXV010000011.1"/>
</dbReference>
<dbReference type="Pfam" id="PF00501">
    <property type="entry name" value="AMP-binding"/>
    <property type="match status" value="1"/>
</dbReference>
<dbReference type="InterPro" id="IPR020845">
    <property type="entry name" value="AMP-binding_CS"/>
</dbReference>
<gene>
    <name evidence="7" type="ORF">ACFOMD_13925</name>
</gene>
<dbReference type="SUPFAM" id="SSF56801">
    <property type="entry name" value="Acetyl-CoA synthetase-like"/>
    <property type="match status" value="1"/>
</dbReference>
<dbReference type="Pfam" id="PF13193">
    <property type="entry name" value="AMP-binding_C"/>
    <property type="match status" value="1"/>
</dbReference>
<dbReference type="InterPro" id="IPR045851">
    <property type="entry name" value="AMP-bd_C_sf"/>
</dbReference>
<comment type="similarity">
    <text evidence="1">Belongs to the ATP-dependent AMP-binding enzyme family.</text>
</comment>
<dbReference type="EMBL" id="JBHRXV010000011">
    <property type="protein sequence ID" value="MFC3713673.1"/>
    <property type="molecule type" value="Genomic_DNA"/>
</dbReference>
<evidence type="ECO:0000256" key="4">
    <source>
        <dbReference type="ARBA" id="ARBA00023098"/>
    </source>
</evidence>
<evidence type="ECO:0000259" key="6">
    <source>
        <dbReference type="Pfam" id="PF13193"/>
    </source>
</evidence>
<dbReference type="CDD" id="cd12119">
    <property type="entry name" value="ttLC_FACS_AlkK_like"/>
    <property type="match status" value="1"/>
</dbReference>
<organism evidence="7 8">
    <name type="scientific">Sphingoaurantiacus capsulatus</name>
    <dbReference type="NCBI Taxonomy" id="1771310"/>
    <lineage>
        <taxon>Bacteria</taxon>
        <taxon>Pseudomonadati</taxon>
        <taxon>Pseudomonadota</taxon>
        <taxon>Alphaproteobacteria</taxon>
        <taxon>Sphingomonadales</taxon>
        <taxon>Sphingosinicellaceae</taxon>
        <taxon>Sphingoaurantiacus</taxon>
    </lineage>
</organism>
<dbReference type="NCBIfam" id="NF005426">
    <property type="entry name" value="PRK07008.1"/>
    <property type="match status" value="1"/>
</dbReference>
<keyword evidence="2 7" id="KW-0436">Ligase</keyword>
<dbReference type="Gene3D" id="3.30.300.30">
    <property type="match status" value="1"/>
</dbReference>
<evidence type="ECO:0000256" key="2">
    <source>
        <dbReference type="ARBA" id="ARBA00022598"/>
    </source>
</evidence>
<evidence type="ECO:0000256" key="1">
    <source>
        <dbReference type="ARBA" id="ARBA00006432"/>
    </source>
</evidence>
<protein>
    <submittedName>
        <fullName evidence="7">3-(Methylthio)propionyl-CoA ligase</fullName>
    </submittedName>
</protein>
<evidence type="ECO:0000259" key="5">
    <source>
        <dbReference type="Pfam" id="PF00501"/>
    </source>
</evidence>
<dbReference type="PANTHER" id="PTHR43859">
    <property type="entry name" value="ACYL-ACTIVATING ENZYME"/>
    <property type="match status" value="1"/>
</dbReference>
<name>A0ABV7XD77_9SPHN</name>
<dbReference type="InterPro" id="IPR025110">
    <property type="entry name" value="AMP-bd_C"/>
</dbReference>